<name>A0A118JXJ3_CYNCS</name>
<dbReference type="AlphaFoldDB" id="A0A118JXJ3"/>
<feature type="non-terminal residue" evidence="1">
    <location>
        <position position="1"/>
    </location>
</feature>
<dbReference type="Proteomes" id="UP000243975">
    <property type="component" value="Unassembled WGS sequence"/>
</dbReference>
<comment type="caution">
    <text evidence="1">The sequence shown here is derived from an EMBL/GenBank/DDBJ whole genome shotgun (WGS) entry which is preliminary data.</text>
</comment>
<reference evidence="1 2" key="1">
    <citation type="journal article" date="2016" name="Sci. Rep.">
        <title>The genome sequence of the outbreeding globe artichoke constructed de novo incorporating a phase-aware low-pass sequencing strategy of F1 progeny.</title>
        <authorList>
            <person name="Scaglione D."/>
            <person name="Reyes-Chin-Wo S."/>
            <person name="Acquadro A."/>
            <person name="Froenicke L."/>
            <person name="Portis E."/>
            <person name="Beitel C."/>
            <person name="Tirone M."/>
            <person name="Mauro R."/>
            <person name="Lo Monaco A."/>
            <person name="Mauromicale G."/>
            <person name="Faccioli P."/>
            <person name="Cattivelli L."/>
            <person name="Rieseberg L."/>
            <person name="Michelmore R."/>
            <person name="Lanteri S."/>
        </authorList>
    </citation>
    <scope>NUCLEOTIDE SEQUENCE [LARGE SCALE GENOMIC DNA]</scope>
    <source>
        <strain evidence="1">2C</strain>
    </source>
</reference>
<evidence type="ECO:0000313" key="2">
    <source>
        <dbReference type="Proteomes" id="UP000243975"/>
    </source>
</evidence>
<dbReference type="EMBL" id="LEKV01004284">
    <property type="protein sequence ID" value="KVH96491.1"/>
    <property type="molecule type" value="Genomic_DNA"/>
</dbReference>
<organism evidence="1 2">
    <name type="scientific">Cynara cardunculus var. scolymus</name>
    <name type="common">Globe artichoke</name>
    <name type="synonym">Cynara scolymus</name>
    <dbReference type="NCBI Taxonomy" id="59895"/>
    <lineage>
        <taxon>Eukaryota</taxon>
        <taxon>Viridiplantae</taxon>
        <taxon>Streptophyta</taxon>
        <taxon>Embryophyta</taxon>
        <taxon>Tracheophyta</taxon>
        <taxon>Spermatophyta</taxon>
        <taxon>Magnoliopsida</taxon>
        <taxon>eudicotyledons</taxon>
        <taxon>Gunneridae</taxon>
        <taxon>Pentapetalae</taxon>
        <taxon>asterids</taxon>
        <taxon>campanulids</taxon>
        <taxon>Asterales</taxon>
        <taxon>Asteraceae</taxon>
        <taxon>Carduoideae</taxon>
        <taxon>Cardueae</taxon>
        <taxon>Carduinae</taxon>
        <taxon>Cynara</taxon>
    </lineage>
</organism>
<keyword evidence="2" id="KW-1185">Reference proteome</keyword>
<proteinExistence type="predicted"/>
<gene>
    <name evidence="1" type="ORF">Ccrd_001421</name>
</gene>
<protein>
    <submittedName>
        <fullName evidence="1">Uncharacterized protein</fullName>
    </submittedName>
</protein>
<accession>A0A118JXJ3</accession>
<dbReference type="Gramene" id="KVH96491">
    <property type="protein sequence ID" value="KVH96491"/>
    <property type="gene ID" value="Ccrd_001421"/>
</dbReference>
<sequence>MTIHSSRKRFRRLTVFINDEARFTLLSRDSQIPHDSADFVEATTFGGSNIDPTAWEEKKCK</sequence>
<evidence type="ECO:0000313" key="1">
    <source>
        <dbReference type="EMBL" id="KVH96491.1"/>
    </source>
</evidence>